<keyword evidence="1" id="KW-1133">Transmembrane helix</keyword>
<feature type="transmembrane region" description="Helical" evidence="1">
    <location>
        <begin position="69"/>
        <end position="88"/>
    </location>
</feature>
<dbReference type="InterPro" id="IPR007404">
    <property type="entry name" value="YdjM-like"/>
</dbReference>
<dbReference type="Pfam" id="PF04307">
    <property type="entry name" value="YdjM"/>
    <property type="match status" value="1"/>
</dbReference>
<evidence type="ECO:0000256" key="1">
    <source>
        <dbReference type="SAM" id="Phobius"/>
    </source>
</evidence>
<feature type="transmembrane region" description="Helical" evidence="1">
    <location>
        <begin position="156"/>
        <end position="174"/>
    </location>
</feature>
<keyword evidence="1" id="KW-0472">Membrane</keyword>
<dbReference type="RefSeq" id="WP_342807961.1">
    <property type="nucleotide sequence ID" value="NZ_JAOPJZ010000004.1"/>
</dbReference>
<gene>
    <name evidence="2" type="ORF">OB919_07395</name>
</gene>
<dbReference type="AlphaFoldDB" id="A0AAP2Z770"/>
<keyword evidence="1" id="KW-0812">Transmembrane</keyword>
<dbReference type="Proteomes" id="UP001321047">
    <property type="component" value="Unassembled WGS sequence"/>
</dbReference>
<name>A0AAP2Z770_9EURY</name>
<dbReference type="GO" id="GO:0016787">
    <property type="term" value="F:hydrolase activity"/>
    <property type="evidence" value="ECO:0007669"/>
    <property type="project" value="UniProtKB-KW"/>
</dbReference>
<protein>
    <submittedName>
        <fullName evidence="2">Metal-dependent hydrolase</fullName>
    </submittedName>
</protein>
<evidence type="ECO:0000313" key="2">
    <source>
        <dbReference type="EMBL" id="MCU4751806.1"/>
    </source>
</evidence>
<comment type="caution">
    <text evidence="2">The sequence shown here is derived from an EMBL/GenBank/DDBJ whole genome shotgun (WGS) entry which is preliminary data.</text>
</comment>
<keyword evidence="3" id="KW-1185">Reference proteome</keyword>
<accession>A0AAP2Z770</accession>
<keyword evidence="2" id="KW-0378">Hydrolase</keyword>
<sequence length="196" mass="21416">MWPLGHAAVAYLLYSLWTRTTQNGATFRQPGAEGSASIAVAFLLIGSQFPDLVDKPLAWYFGMLPTGRTLAHSLLFLVPVVLVVGAVTARHDRLEREYGIVFAIGAISHVLVDAVPALWGGGDWYHLLWPLTPVEPYESGAPSVIDLFVSSLGDPYFLLEFVLAGIAFVVWYRDGRPGLSLVKRTLSREPEPHGDG</sequence>
<proteinExistence type="predicted"/>
<organism evidence="2 3">
    <name type="scientific">Natronosalvus hydrolyticus</name>
    <dbReference type="NCBI Taxonomy" id="2979988"/>
    <lineage>
        <taxon>Archaea</taxon>
        <taxon>Methanobacteriati</taxon>
        <taxon>Methanobacteriota</taxon>
        <taxon>Stenosarchaea group</taxon>
        <taxon>Halobacteria</taxon>
        <taxon>Halobacteriales</taxon>
        <taxon>Natrialbaceae</taxon>
        <taxon>Natronosalvus</taxon>
    </lineage>
</organism>
<dbReference type="EMBL" id="JAOPJZ010000004">
    <property type="protein sequence ID" value="MCU4751806.1"/>
    <property type="molecule type" value="Genomic_DNA"/>
</dbReference>
<feature type="transmembrane region" description="Helical" evidence="1">
    <location>
        <begin position="100"/>
        <end position="119"/>
    </location>
</feature>
<reference evidence="2 3" key="1">
    <citation type="submission" date="2022-09" db="EMBL/GenBank/DDBJ databases">
        <title>Enrichment on poylsaccharides allowed isolation of novel metabolic and taxonomic groups of Haloarchaea.</title>
        <authorList>
            <person name="Sorokin D.Y."/>
            <person name="Elcheninov A.G."/>
            <person name="Khizhniak T.V."/>
            <person name="Kolganova T.V."/>
            <person name="Kublanov I.V."/>
        </authorList>
    </citation>
    <scope>NUCLEOTIDE SEQUENCE [LARGE SCALE GENOMIC DNA]</scope>
    <source>
        <strain evidence="2 3">AArc-curdl1</strain>
    </source>
</reference>
<evidence type="ECO:0000313" key="3">
    <source>
        <dbReference type="Proteomes" id="UP001321047"/>
    </source>
</evidence>